<proteinExistence type="predicted"/>
<feature type="chain" id="PRO_5047195219" description="LPXTG-motif cell wall anchor domain-containing protein" evidence="3">
    <location>
        <begin position="32"/>
        <end position="534"/>
    </location>
</feature>
<keyword evidence="5" id="KW-1185">Reference proteome</keyword>
<dbReference type="EMBL" id="CP090958">
    <property type="protein sequence ID" value="WGW11988.1"/>
    <property type="molecule type" value="Genomic_DNA"/>
</dbReference>
<sequence>MTLSKTQRKLMLAPAVTALALSGLVASPAFATDKAADPAPASPSTEKSAPKTKSQEAAPTAPAPAALAPVADEKSISQTDLQEKGLPVSIKPTTGDPAGKKVTTKFVDSKEGQFEGTSFTLDSEGKYSGTIKANGKLAPGAATIELFIEGQEGAAGTIGLTVVEDAPAAPKASVDPKSLPQNAFEDGNTFNVDVSGFDADEEVTVTIDGKKLSFDKSFENGEGVIYVTAEDGAPTSVGTHEVVVTGATSGKTATTSYEITEAVEAGSIKTNRTEFTAGDKTWGGGIDVTGEGWEPNTEVTVQIGIGNGQSGSSIASANVKTDENGNFTLKNFTPEEAPRLLEDDERMSLVAGANGVYAESVELTVVEKKVEPSITATPEKISASDFENEDKGVTIEATGYQEGETVKATVNHEDGKTEEFTLNATADEEGNVSFKLYAIGDAVLGNYTVELNGDETDGSLSTGFEVVADDNGDDEGNGGGDGDNNADDNDDQLPRTGAELGGLGAGVVLLAVGAASVLLTRRRSTKSSTDAGEI</sequence>
<feature type="compositionally biased region" description="Low complexity" evidence="1">
    <location>
        <begin position="57"/>
        <end position="70"/>
    </location>
</feature>
<feature type="region of interest" description="Disordered" evidence="1">
    <location>
        <begin position="454"/>
        <end position="498"/>
    </location>
</feature>
<accession>A0ABY8QSU8</accession>
<feature type="region of interest" description="Disordered" evidence="1">
    <location>
        <begin position="33"/>
        <end position="101"/>
    </location>
</feature>
<evidence type="ECO:0000256" key="3">
    <source>
        <dbReference type="SAM" id="SignalP"/>
    </source>
</evidence>
<protein>
    <recommendedName>
        <fullName evidence="6">LPXTG-motif cell wall anchor domain-containing protein</fullName>
    </recommendedName>
</protein>
<feature type="compositionally biased region" description="Acidic residues" evidence="1">
    <location>
        <begin position="467"/>
        <end position="476"/>
    </location>
</feature>
<feature type="signal peptide" evidence="3">
    <location>
        <begin position="1"/>
        <end position="31"/>
    </location>
</feature>
<feature type="compositionally biased region" description="Low complexity" evidence="1">
    <location>
        <begin position="33"/>
        <end position="45"/>
    </location>
</feature>
<evidence type="ECO:0008006" key="6">
    <source>
        <dbReference type="Google" id="ProtNLM"/>
    </source>
</evidence>
<keyword evidence="2" id="KW-0472">Membrane</keyword>
<reference evidence="4 5" key="1">
    <citation type="submission" date="2023-05" db="EMBL/GenBank/DDBJ databases">
        <title>Lithophilousrod everest ZFBP1038 complete genpme.</title>
        <authorList>
            <person name="Tian M."/>
        </authorList>
    </citation>
    <scope>NUCLEOTIDE SEQUENCE [LARGE SCALE GENOMIC DNA]</scope>
    <source>
        <strain evidence="4 5">ZFBP1038</strain>
    </source>
</reference>
<evidence type="ECO:0000313" key="5">
    <source>
        <dbReference type="Proteomes" id="UP001209083"/>
    </source>
</evidence>
<keyword evidence="2" id="KW-0812">Transmembrane</keyword>
<feature type="transmembrane region" description="Helical" evidence="2">
    <location>
        <begin position="500"/>
        <end position="519"/>
    </location>
</feature>
<keyword evidence="3" id="KW-0732">Signal</keyword>
<gene>
    <name evidence="4" type="ORF">LWF01_18180</name>
</gene>
<keyword evidence="2" id="KW-1133">Transmembrane helix</keyword>
<evidence type="ECO:0000313" key="4">
    <source>
        <dbReference type="EMBL" id="WGW11988.1"/>
    </source>
</evidence>
<dbReference type="RefSeq" id="WP_349638784.1">
    <property type="nucleotide sequence ID" value="NZ_CP090958.1"/>
</dbReference>
<name>A0ABY8QSU8_9MICO</name>
<evidence type="ECO:0000256" key="1">
    <source>
        <dbReference type="SAM" id="MobiDB-lite"/>
    </source>
</evidence>
<dbReference type="Proteomes" id="UP001209083">
    <property type="component" value="Chromosome"/>
</dbReference>
<evidence type="ECO:0000256" key="2">
    <source>
        <dbReference type="SAM" id="Phobius"/>
    </source>
</evidence>
<organism evidence="4 5">
    <name type="scientific">Saxibacter everestensis</name>
    <dbReference type="NCBI Taxonomy" id="2909229"/>
    <lineage>
        <taxon>Bacteria</taxon>
        <taxon>Bacillati</taxon>
        <taxon>Actinomycetota</taxon>
        <taxon>Actinomycetes</taxon>
        <taxon>Micrococcales</taxon>
        <taxon>Brevibacteriaceae</taxon>
        <taxon>Saxibacter</taxon>
    </lineage>
</organism>